<protein>
    <submittedName>
        <fullName evidence="1">Uncharacterized protein</fullName>
    </submittedName>
</protein>
<gene>
    <name evidence="1" type="ORF">Anapl_00102</name>
</gene>
<evidence type="ECO:0000313" key="1">
    <source>
        <dbReference type="EMBL" id="EOB03828.1"/>
    </source>
</evidence>
<evidence type="ECO:0000313" key="2">
    <source>
        <dbReference type="Proteomes" id="UP000296049"/>
    </source>
</evidence>
<dbReference type="Proteomes" id="UP000296049">
    <property type="component" value="Unassembled WGS sequence"/>
</dbReference>
<reference evidence="2" key="1">
    <citation type="journal article" date="2013" name="Nat. Genet.">
        <title>The duck genome and transcriptome provide insight into an avian influenza virus reservoir species.</title>
        <authorList>
            <person name="Huang Y."/>
            <person name="Li Y."/>
            <person name="Burt D.W."/>
            <person name="Chen H."/>
            <person name="Zhang Y."/>
            <person name="Qian W."/>
            <person name="Kim H."/>
            <person name="Gan S."/>
            <person name="Zhao Y."/>
            <person name="Li J."/>
            <person name="Yi K."/>
            <person name="Feng H."/>
            <person name="Zhu P."/>
            <person name="Li B."/>
            <person name="Liu Q."/>
            <person name="Fairley S."/>
            <person name="Magor K.E."/>
            <person name="Du Z."/>
            <person name="Hu X."/>
            <person name="Goodman L."/>
            <person name="Tafer H."/>
            <person name="Vignal A."/>
            <person name="Lee T."/>
            <person name="Kim K.W."/>
            <person name="Sheng Z."/>
            <person name="An Y."/>
            <person name="Searle S."/>
            <person name="Herrero J."/>
            <person name="Groenen M.A."/>
            <person name="Crooijmans R.P."/>
            <person name="Faraut T."/>
            <person name="Cai Q."/>
            <person name="Webster R.G."/>
            <person name="Aldridge J.R."/>
            <person name="Warren W.C."/>
            <person name="Bartschat S."/>
            <person name="Kehr S."/>
            <person name="Marz M."/>
            <person name="Stadler P.F."/>
            <person name="Smith J."/>
            <person name="Kraus R.H."/>
            <person name="Zhao Y."/>
            <person name="Ren L."/>
            <person name="Fei J."/>
            <person name="Morisson M."/>
            <person name="Kaiser P."/>
            <person name="Griffin D.K."/>
            <person name="Rao M."/>
            <person name="Pitel F."/>
            <person name="Wang J."/>
            <person name="Li N."/>
        </authorList>
    </citation>
    <scope>NUCLEOTIDE SEQUENCE [LARGE SCALE GENOMIC DNA]</scope>
</reference>
<accession>R0LTW6</accession>
<sequence length="157" mass="17656">MWVQNPSFRQIPDSDKSYRFAGIACGSKREKKTVKPSSNNIFRLIRTSGLGKERKANKVRTRLDMLVVKIHKVVFTALLFHVENYLLGLAGPNSAQIYGHAGSQNLSGKPFVPEESCSSTVSLKCTCRLKSVVVLLYPYARSGVELRYNWCEGDTLW</sequence>
<dbReference type="AlphaFoldDB" id="R0LTW6"/>
<dbReference type="EMBL" id="KB742833">
    <property type="protein sequence ID" value="EOB03828.1"/>
    <property type="molecule type" value="Genomic_DNA"/>
</dbReference>
<organism evidence="1 2">
    <name type="scientific">Anas platyrhynchos</name>
    <name type="common">Mallard</name>
    <name type="synonym">Anas boschas</name>
    <dbReference type="NCBI Taxonomy" id="8839"/>
    <lineage>
        <taxon>Eukaryota</taxon>
        <taxon>Metazoa</taxon>
        <taxon>Chordata</taxon>
        <taxon>Craniata</taxon>
        <taxon>Vertebrata</taxon>
        <taxon>Euteleostomi</taxon>
        <taxon>Archelosauria</taxon>
        <taxon>Archosauria</taxon>
        <taxon>Dinosauria</taxon>
        <taxon>Saurischia</taxon>
        <taxon>Theropoda</taxon>
        <taxon>Coelurosauria</taxon>
        <taxon>Aves</taxon>
        <taxon>Neognathae</taxon>
        <taxon>Galloanserae</taxon>
        <taxon>Anseriformes</taxon>
        <taxon>Anatidae</taxon>
        <taxon>Anatinae</taxon>
        <taxon>Anas</taxon>
    </lineage>
</organism>
<keyword evidence="2" id="KW-1185">Reference proteome</keyword>
<proteinExistence type="predicted"/>
<name>R0LTW6_ANAPL</name>